<dbReference type="EMBL" id="JAIUJS010000009">
    <property type="protein sequence ID" value="MCA0154258.1"/>
    <property type="molecule type" value="Genomic_DNA"/>
</dbReference>
<dbReference type="InterPro" id="IPR009045">
    <property type="entry name" value="Zn_M74/Hedgehog-like"/>
</dbReference>
<organism evidence="2 3">
    <name type="scientific">Winogradskyella vincentii</name>
    <dbReference type="NCBI Taxonomy" id="2877122"/>
    <lineage>
        <taxon>Bacteria</taxon>
        <taxon>Pseudomonadati</taxon>
        <taxon>Bacteroidota</taxon>
        <taxon>Flavobacteriia</taxon>
        <taxon>Flavobacteriales</taxon>
        <taxon>Flavobacteriaceae</taxon>
        <taxon>Winogradskyella</taxon>
    </lineage>
</organism>
<name>A0ABS7Y6E7_9FLAO</name>
<dbReference type="RefSeq" id="WP_224479206.1">
    <property type="nucleotide sequence ID" value="NZ_JAIUJS010000009.1"/>
</dbReference>
<proteinExistence type="predicted"/>
<feature type="domain" description="D-alanyl-D-alanine carboxypeptidase-like core" evidence="1">
    <location>
        <begin position="80"/>
        <end position="213"/>
    </location>
</feature>
<protein>
    <submittedName>
        <fullName evidence="2">M15 family metallopeptidase</fullName>
    </submittedName>
</protein>
<dbReference type="PANTHER" id="PTHR34385:SF1">
    <property type="entry name" value="PEPTIDOGLYCAN L-ALANYL-D-GLUTAMATE ENDOPEPTIDASE CWLK"/>
    <property type="match status" value="1"/>
</dbReference>
<dbReference type="SUPFAM" id="SSF55166">
    <property type="entry name" value="Hedgehog/DD-peptidase"/>
    <property type="match status" value="1"/>
</dbReference>
<evidence type="ECO:0000259" key="1">
    <source>
        <dbReference type="Pfam" id="PF02557"/>
    </source>
</evidence>
<comment type="caution">
    <text evidence="2">The sequence shown here is derived from an EMBL/GenBank/DDBJ whole genome shotgun (WGS) entry which is preliminary data.</text>
</comment>
<reference evidence="3" key="1">
    <citation type="submission" date="2023-07" db="EMBL/GenBank/DDBJ databases">
        <authorList>
            <person name="Yue Y."/>
        </authorList>
    </citation>
    <scope>NUCLEOTIDE SEQUENCE [LARGE SCALE GENOMIC DNA]</scope>
    <source>
        <strain evidence="3">2Y89</strain>
    </source>
</reference>
<dbReference type="Pfam" id="PF02557">
    <property type="entry name" value="VanY"/>
    <property type="match status" value="1"/>
</dbReference>
<dbReference type="Proteomes" id="UP001198402">
    <property type="component" value="Unassembled WGS sequence"/>
</dbReference>
<evidence type="ECO:0000313" key="2">
    <source>
        <dbReference type="EMBL" id="MCA0154258.1"/>
    </source>
</evidence>
<keyword evidence="3" id="KW-1185">Reference proteome</keyword>
<dbReference type="PANTHER" id="PTHR34385">
    <property type="entry name" value="D-ALANYL-D-ALANINE CARBOXYPEPTIDASE"/>
    <property type="match status" value="1"/>
</dbReference>
<evidence type="ECO:0000313" key="3">
    <source>
        <dbReference type="Proteomes" id="UP001198402"/>
    </source>
</evidence>
<dbReference type="Gene3D" id="3.30.1380.10">
    <property type="match status" value="1"/>
</dbReference>
<accession>A0ABS7Y6E7</accession>
<dbReference type="CDD" id="cd14847">
    <property type="entry name" value="DD-carboxypeptidase_like"/>
    <property type="match status" value="1"/>
</dbReference>
<sequence length="263" mass="31323">MVQIKYFLFLIILLPSIQYLNSTDATFKFFSEDCNGHLFIFYNRIQQTESITKELVLGKFNYRNSTRFTKIDSKYSAKEIYLNKQVYEAFIEMYDAASKDGINLKILSGTRNFNEQKAIWERKWLKYKDLNPKERAKKILEYSSMPSTSRHHWGTDLDLNSLNNSYFNSGIGYEEYKWLKANANRFGFYQVYTSKSKGRTGYNLEKWHWSYLPLANKYLNYYNSHIDYNDIKGFKGDYLATEMNMINDYVNGLSKKVIDYRNK</sequence>
<dbReference type="InterPro" id="IPR052179">
    <property type="entry name" value="DD-CPase-like"/>
</dbReference>
<dbReference type="InterPro" id="IPR003709">
    <property type="entry name" value="VanY-like_core_dom"/>
</dbReference>
<gene>
    <name evidence="2" type="ORF">LBV24_13600</name>
</gene>